<reference evidence="2 3" key="1">
    <citation type="journal article" date="2022" name="Int. J. Syst. Evol. Microbiol.">
        <title>Apilactobacillus apisilvae sp. nov., Nicolia spurrieriana gen. nov. sp. nov., Bombilactobacillus folatiphilus sp. nov. and Bombilactobacillus thymidiniphilus sp. nov., four new lactic acid bacterial isolates from stingless bees Tetragonula carbonaria and Austroplebeia australis.</title>
        <authorList>
            <person name="Oliphant S.A."/>
            <person name="Watson-Haigh N.S."/>
            <person name="Sumby K.M."/>
            <person name="Gardner J."/>
            <person name="Groom S."/>
            <person name="Jiranek V."/>
        </authorList>
    </citation>
    <scope>NUCLEOTIDE SEQUENCE [LARGE SCALE GENOMIC DNA]</scope>
    <source>
        <strain evidence="2 3">SG4_A1</strain>
    </source>
</reference>
<sequence>MGDKQLLDFWSHKYYLSLFIYAVIFIFLFLYQILAGFPNDGSPFIMFTALLATIISCLYKFSYYMSSIQFDLYHDKDYKNVKPTAFTDLSRNWNLLIGKFSTIFMWISMIIFLAVFHVMLLIWAFWLNWRYTPWLFLYFGGLFFLINSLYGSARACITAYKHK</sequence>
<feature type="transmembrane region" description="Helical" evidence="1">
    <location>
        <begin position="41"/>
        <end position="59"/>
    </location>
</feature>
<keyword evidence="1" id="KW-0472">Membrane</keyword>
<protein>
    <submittedName>
        <fullName evidence="2">Uncharacterized protein</fullName>
    </submittedName>
</protein>
<feature type="transmembrane region" description="Helical" evidence="1">
    <location>
        <begin position="132"/>
        <end position="153"/>
    </location>
</feature>
<keyword evidence="1" id="KW-1133">Transmembrane helix</keyword>
<feature type="transmembrane region" description="Helical" evidence="1">
    <location>
        <begin position="103"/>
        <end position="126"/>
    </location>
</feature>
<dbReference type="Proteomes" id="UP000831947">
    <property type="component" value="Chromosome"/>
</dbReference>
<dbReference type="RefSeq" id="WP_249512275.1">
    <property type="nucleotide sequence ID" value="NZ_CP093365.1"/>
</dbReference>
<gene>
    <name evidence="2" type="ORF">MOO47_04490</name>
</gene>
<keyword evidence="1" id="KW-0812">Transmembrane</keyword>
<evidence type="ECO:0000256" key="1">
    <source>
        <dbReference type="SAM" id="Phobius"/>
    </source>
</evidence>
<name>A0ABY4PBK7_9LACO</name>
<feature type="transmembrane region" description="Helical" evidence="1">
    <location>
        <begin position="14"/>
        <end position="35"/>
    </location>
</feature>
<accession>A0ABY4PBK7</accession>
<organism evidence="2 3">
    <name type="scientific">Bombilactobacillus thymidiniphilus</name>
    <dbReference type="NCBI Taxonomy" id="2923363"/>
    <lineage>
        <taxon>Bacteria</taxon>
        <taxon>Bacillati</taxon>
        <taxon>Bacillota</taxon>
        <taxon>Bacilli</taxon>
        <taxon>Lactobacillales</taxon>
        <taxon>Lactobacillaceae</taxon>
        <taxon>Bombilactobacillus</taxon>
    </lineage>
</organism>
<evidence type="ECO:0000313" key="2">
    <source>
        <dbReference type="EMBL" id="UQS83048.1"/>
    </source>
</evidence>
<dbReference type="EMBL" id="CP093365">
    <property type="protein sequence ID" value="UQS83048.1"/>
    <property type="molecule type" value="Genomic_DNA"/>
</dbReference>
<evidence type="ECO:0000313" key="3">
    <source>
        <dbReference type="Proteomes" id="UP000831947"/>
    </source>
</evidence>
<proteinExistence type="predicted"/>
<keyword evidence="3" id="KW-1185">Reference proteome</keyword>